<comment type="caution">
    <text evidence="1">The sequence shown here is derived from an EMBL/GenBank/DDBJ whole genome shotgun (WGS) entry which is preliminary data.</text>
</comment>
<proteinExistence type="predicted"/>
<keyword evidence="2" id="KW-1185">Reference proteome</keyword>
<dbReference type="InterPro" id="IPR013321">
    <property type="entry name" value="Arc_rbn_hlx_hlx"/>
</dbReference>
<name>A0A0M2PNE0_PROHO</name>
<dbReference type="eggNOG" id="ENOG5032SXM">
    <property type="taxonomic scope" value="Bacteria"/>
</dbReference>
<reference evidence="1" key="1">
    <citation type="submission" date="2012-04" db="EMBL/GenBank/DDBJ databases">
        <authorList>
            <person name="Borisov I.G."/>
            <person name="Ivanikova N.V."/>
            <person name="Pinevich A.V."/>
        </authorList>
    </citation>
    <scope>NUCLEOTIDE SEQUENCE</scope>
    <source>
        <strain evidence="1">CALU 1027</strain>
    </source>
</reference>
<dbReference type="RefSeq" id="WP_017713279.1">
    <property type="nucleotide sequence ID" value="NZ_KB235939.1"/>
</dbReference>
<dbReference type="Proteomes" id="UP000034681">
    <property type="component" value="Unassembled WGS sequence"/>
</dbReference>
<sequence>MQDKQQKKVTLYIPPELHQQLKIKAAIEAEPMSSIAERAISFYLLHSDVVDRAEAYGHTHQVHDCPSCGTAVVLRDDKLVALSDQSSLLSDQEELSVGHVYGGNYASPPKGEETLVAC</sequence>
<dbReference type="GO" id="GO:0006355">
    <property type="term" value="P:regulation of DNA-templated transcription"/>
    <property type="evidence" value="ECO:0007669"/>
    <property type="project" value="InterPro"/>
</dbReference>
<accession>A0A0M2PNE0</accession>
<organism evidence="1 2">
    <name type="scientific">Prochlorothrix hollandica PCC 9006 = CALU 1027</name>
    <dbReference type="NCBI Taxonomy" id="317619"/>
    <lineage>
        <taxon>Bacteria</taxon>
        <taxon>Bacillati</taxon>
        <taxon>Cyanobacteriota</taxon>
        <taxon>Cyanophyceae</taxon>
        <taxon>Prochlorotrichales</taxon>
        <taxon>Prochlorotrichaceae</taxon>
        <taxon>Prochlorothrix</taxon>
    </lineage>
</organism>
<dbReference type="OrthoDB" id="514592at2"/>
<dbReference type="AlphaFoldDB" id="A0A0M2PNE0"/>
<gene>
    <name evidence="1" type="ORF">PROH_20745</name>
</gene>
<protein>
    <submittedName>
        <fullName evidence="1">Uncharacterized protein</fullName>
    </submittedName>
</protein>
<dbReference type="STRING" id="317619.GCA_000332315_03022"/>
<dbReference type="InterPro" id="IPR010985">
    <property type="entry name" value="Ribbon_hlx_hlx"/>
</dbReference>
<dbReference type="SUPFAM" id="SSF47598">
    <property type="entry name" value="Ribbon-helix-helix"/>
    <property type="match status" value="1"/>
</dbReference>
<dbReference type="EMBL" id="AJTX02000010">
    <property type="protein sequence ID" value="KKI98130.1"/>
    <property type="molecule type" value="Genomic_DNA"/>
</dbReference>
<evidence type="ECO:0000313" key="1">
    <source>
        <dbReference type="EMBL" id="KKI98130.1"/>
    </source>
</evidence>
<dbReference type="Gene3D" id="1.10.1220.10">
    <property type="entry name" value="Met repressor-like"/>
    <property type="match status" value="1"/>
</dbReference>
<evidence type="ECO:0000313" key="2">
    <source>
        <dbReference type="Proteomes" id="UP000034681"/>
    </source>
</evidence>